<protein>
    <submittedName>
        <fullName evidence="1">Uncharacterized protein</fullName>
    </submittedName>
</protein>
<accession>A0A0K2UD35</accession>
<feature type="non-terminal residue" evidence="1">
    <location>
        <position position="1"/>
    </location>
</feature>
<sequence length="110" mass="13133">THFYPLESQELKEDYQIYRHQHHCKLLLPRIFFVSVHQISLSPVPQFLFHLLLATETNHKLSNNTRELDCTTLHHKAFQRGYCFLGKCFASKTLEERRQSVLLFSLFHSF</sequence>
<organism evidence="1">
    <name type="scientific">Lepeophtheirus salmonis</name>
    <name type="common">Salmon louse</name>
    <name type="synonym">Caligus salmonis</name>
    <dbReference type="NCBI Taxonomy" id="72036"/>
    <lineage>
        <taxon>Eukaryota</taxon>
        <taxon>Metazoa</taxon>
        <taxon>Ecdysozoa</taxon>
        <taxon>Arthropoda</taxon>
        <taxon>Crustacea</taxon>
        <taxon>Multicrustacea</taxon>
        <taxon>Hexanauplia</taxon>
        <taxon>Copepoda</taxon>
        <taxon>Siphonostomatoida</taxon>
        <taxon>Caligidae</taxon>
        <taxon>Lepeophtheirus</taxon>
    </lineage>
</organism>
<dbReference type="AlphaFoldDB" id="A0A0K2UD35"/>
<name>A0A0K2UD35_LEPSM</name>
<evidence type="ECO:0000313" key="1">
    <source>
        <dbReference type="EMBL" id="CDW36169.1"/>
    </source>
</evidence>
<dbReference type="EMBL" id="HACA01018808">
    <property type="protein sequence ID" value="CDW36169.1"/>
    <property type="molecule type" value="Transcribed_RNA"/>
</dbReference>
<proteinExistence type="predicted"/>
<reference evidence="1" key="1">
    <citation type="submission" date="2014-05" db="EMBL/GenBank/DDBJ databases">
        <authorList>
            <person name="Chronopoulou M."/>
        </authorList>
    </citation>
    <scope>NUCLEOTIDE SEQUENCE</scope>
    <source>
        <tissue evidence="1">Whole organism</tissue>
    </source>
</reference>